<name>A0AA86S5C7_9FABA</name>
<evidence type="ECO:0000313" key="2">
    <source>
        <dbReference type="EMBL" id="CAJ1940003.1"/>
    </source>
</evidence>
<feature type="region of interest" description="Disordered" evidence="1">
    <location>
        <begin position="1"/>
        <end position="28"/>
    </location>
</feature>
<keyword evidence="3" id="KW-1185">Reference proteome</keyword>
<dbReference type="Gramene" id="rna-AYBTSS11_LOCUS9472">
    <property type="protein sequence ID" value="CAJ1940003.1"/>
    <property type="gene ID" value="gene-AYBTSS11_LOCUS9472"/>
</dbReference>
<evidence type="ECO:0000256" key="1">
    <source>
        <dbReference type="SAM" id="MobiDB-lite"/>
    </source>
</evidence>
<gene>
    <name evidence="2" type="ORF">AYBTSS11_LOCUS9472</name>
</gene>
<feature type="region of interest" description="Disordered" evidence="1">
    <location>
        <begin position="81"/>
        <end position="111"/>
    </location>
</feature>
<dbReference type="PANTHER" id="PTHR47286">
    <property type="entry name" value="F3I6.9 PROTEIN"/>
    <property type="match status" value="1"/>
</dbReference>
<evidence type="ECO:0000313" key="3">
    <source>
        <dbReference type="Proteomes" id="UP001189624"/>
    </source>
</evidence>
<dbReference type="AlphaFoldDB" id="A0AA86S5C7"/>
<dbReference type="Proteomes" id="UP001189624">
    <property type="component" value="Chromosome 3"/>
</dbReference>
<reference evidence="2" key="1">
    <citation type="submission" date="2023-10" db="EMBL/GenBank/DDBJ databases">
        <authorList>
            <person name="Domelevo Entfellner J.-B."/>
        </authorList>
    </citation>
    <scope>NUCLEOTIDE SEQUENCE</scope>
</reference>
<dbReference type="EMBL" id="OY731400">
    <property type="protein sequence ID" value="CAJ1940003.1"/>
    <property type="molecule type" value="Genomic_DNA"/>
</dbReference>
<feature type="compositionally biased region" description="Basic and acidic residues" evidence="1">
    <location>
        <begin position="97"/>
        <end position="111"/>
    </location>
</feature>
<proteinExistence type="predicted"/>
<sequence>MMEGTRKSSSSTVIQSPKVDSVGKRSGNAAQTAFGLKADVKAEKGKEFPKKIEEKLNAKELERTHLQLKSKDAKIKHNLKATSLPAFHQGQKASKGNPEKELMNNEKRRKE</sequence>
<accession>A0AA86S5C7</accession>
<organism evidence="2 3">
    <name type="scientific">Sphenostylis stenocarpa</name>
    <dbReference type="NCBI Taxonomy" id="92480"/>
    <lineage>
        <taxon>Eukaryota</taxon>
        <taxon>Viridiplantae</taxon>
        <taxon>Streptophyta</taxon>
        <taxon>Embryophyta</taxon>
        <taxon>Tracheophyta</taxon>
        <taxon>Spermatophyta</taxon>
        <taxon>Magnoliopsida</taxon>
        <taxon>eudicotyledons</taxon>
        <taxon>Gunneridae</taxon>
        <taxon>Pentapetalae</taxon>
        <taxon>rosids</taxon>
        <taxon>fabids</taxon>
        <taxon>Fabales</taxon>
        <taxon>Fabaceae</taxon>
        <taxon>Papilionoideae</taxon>
        <taxon>50 kb inversion clade</taxon>
        <taxon>NPAAA clade</taxon>
        <taxon>indigoferoid/millettioid clade</taxon>
        <taxon>Phaseoleae</taxon>
        <taxon>Sphenostylis</taxon>
    </lineage>
</organism>
<protein>
    <submittedName>
        <fullName evidence="2">Uncharacterized protein</fullName>
    </submittedName>
</protein>
<dbReference type="PANTHER" id="PTHR47286:SF2">
    <property type="entry name" value="F3I6.9 PROTEIN"/>
    <property type="match status" value="1"/>
</dbReference>